<sequence length="71" mass="7642">MVPRGNETLRLSATLPASLLRLPHFSEAGAAPTARAFKLPGRYVTPPVTSRPFIGLFTHVIQSAVTLKAFP</sequence>
<evidence type="ECO:0000313" key="1">
    <source>
        <dbReference type="EMBL" id="MCJ8747782.1"/>
    </source>
</evidence>
<gene>
    <name evidence="1" type="ORF">PDJAM_G00157330</name>
</gene>
<evidence type="ECO:0000313" key="2">
    <source>
        <dbReference type="Proteomes" id="UP000830395"/>
    </source>
</evidence>
<comment type="caution">
    <text evidence="1">The sequence shown here is derived from an EMBL/GenBank/DDBJ whole genome shotgun (WGS) entry which is preliminary data.</text>
</comment>
<dbReference type="EMBL" id="CM041000">
    <property type="protein sequence ID" value="MCJ8747782.1"/>
    <property type="molecule type" value="Genomic_DNA"/>
</dbReference>
<keyword evidence="2" id="KW-1185">Reference proteome</keyword>
<dbReference type="Proteomes" id="UP000830395">
    <property type="component" value="Chromosome 26"/>
</dbReference>
<accession>A0ACC5ZJ02</accession>
<proteinExistence type="predicted"/>
<reference evidence="1" key="1">
    <citation type="submission" date="2020-02" db="EMBL/GenBank/DDBJ databases">
        <title>Genome sequencing of the panga catfish, Pangasius djambal.</title>
        <authorList>
            <person name="Wen M."/>
            <person name="Zahm M."/>
            <person name="Roques C."/>
            <person name="Cabau C."/>
            <person name="Klopp C."/>
            <person name="Donnadieu C."/>
            <person name="Jouanno E."/>
            <person name="Avarre J.-C."/>
            <person name="Campet M."/>
            <person name="Ha T."/>
            <person name="Dugue R."/>
            <person name="Lampietro C."/>
            <person name="Louis A."/>
            <person name="Herpin A."/>
            <person name="Echchiki A."/>
            <person name="Berthelot C."/>
            <person name="Parey E."/>
            <person name="Roest-Crollius H."/>
            <person name="Braasch I."/>
            <person name="Postlethwait J.H."/>
            <person name="Bobe J."/>
            <person name="Montfort J."/>
            <person name="Bouchez O."/>
            <person name="Begum T."/>
            <person name="Schartl M."/>
            <person name="Gustiano R."/>
            <person name="Guiguen Y."/>
        </authorList>
    </citation>
    <scope>NUCLEOTIDE SEQUENCE</scope>
    <source>
        <strain evidence="1">Pdj_M5554</strain>
    </source>
</reference>
<organism evidence="1 2">
    <name type="scientific">Pangasius djambal</name>
    <dbReference type="NCBI Taxonomy" id="1691987"/>
    <lineage>
        <taxon>Eukaryota</taxon>
        <taxon>Metazoa</taxon>
        <taxon>Chordata</taxon>
        <taxon>Craniata</taxon>
        <taxon>Vertebrata</taxon>
        <taxon>Euteleostomi</taxon>
        <taxon>Actinopterygii</taxon>
        <taxon>Neopterygii</taxon>
        <taxon>Teleostei</taxon>
        <taxon>Ostariophysi</taxon>
        <taxon>Siluriformes</taxon>
        <taxon>Pangasiidae</taxon>
        <taxon>Pangasius</taxon>
    </lineage>
</organism>
<protein>
    <submittedName>
        <fullName evidence="1">Uncharacterized protein</fullName>
    </submittedName>
</protein>
<name>A0ACC5ZJ02_9TELE</name>